<organism evidence="1 2">
    <name type="scientific">Deinococcus carri</name>
    <dbReference type="NCBI Taxonomy" id="1211323"/>
    <lineage>
        <taxon>Bacteria</taxon>
        <taxon>Thermotogati</taxon>
        <taxon>Deinococcota</taxon>
        <taxon>Deinococci</taxon>
        <taxon>Deinococcales</taxon>
        <taxon>Deinococcaceae</taxon>
        <taxon>Deinococcus</taxon>
    </lineage>
</organism>
<dbReference type="SUPFAM" id="SSF89447">
    <property type="entry name" value="AbrB/MazE/MraZ-like"/>
    <property type="match status" value="1"/>
</dbReference>
<protein>
    <recommendedName>
        <fullName evidence="3">SpoVT-AbrB domain-containing protein</fullName>
    </recommendedName>
</protein>
<sequence>MKRQAEGRVGLEPIKSGRWGGSRVTVWPPKLLTALGMDEGDEFLPVLTPDGVRLYARRQRRLAAVVEGLTPQNQHEGPW</sequence>
<comment type="caution">
    <text evidence="1">The sequence shown here is derived from an EMBL/GenBank/DDBJ whole genome shotgun (WGS) entry which is preliminary data.</text>
</comment>
<evidence type="ECO:0000313" key="1">
    <source>
        <dbReference type="EMBL" id="GAA5513090.1"/>
    </source>
</evidence>
<evidence type="ECO:0000313" key="2">
    <source>
        <dbReference type="Proteomes" id="UP001401887"/>
    </source>
</evidence>
<reference evidence="1 2" key="1">
    <citation type="submission" date="2024-02" db="EMBL/GenBank/DDBJ databases">
        <title>Deinococcus carri NBRC 110142.</title>
        <authorList>
            <person name="Ichikawa N."/>
            <person name="Katano-Makiyama Y."/>
            <person name="Hidaka K."/>
        </authorList>
    </citation>
    <scope>NUCLEOTIDE SEQUENCE [LARGE SCALE GENOMIC DNA]</scope>
    <source>
        <strain evidence="1 2">NBRC 110142</strain>
    </source>
</reference>
<gene>
    <name evidence="1" type="ORF">Dcar01_01816</name>
</gene>
<dbReference type="Gene3D" id="2.10.260.10">
    <property type="match status" value="1"/>
</dbReference>
<keyword evidence="2" id="KW-1185">Reference proteome</keyword>
<name>A0ABP9W6U6_9DEIO</name>
<dbReference type="EMBL" id="BAABRP010000005">
    <property type="protein sequence ID" value="GAA5513090.1"/>
    <property type="molecule type" value="Genomic_DNA"/>
</dbReference>
<evidence type="ECO:0008006" key="3">
    <source>
        <dbReference type="Google" id="ProtNLM"/>
    </source>
</evidence>
<accession>A0ABP9W6U6</accession>
<proteinExistence type="predicted"/>
<dbReference type="InterPro" id="IPR037914">
    <property type="entry name" value="SpoVT-AbrB_sf"/>
</dbReference>
<dbReference type="Proteomes" id="UP001401887">
    <property type="component" value="Unassembled WGS sequence"/>
</dbReference>
<dbReference type="RefSeq" id="WP_345464157.1">
    <property type="nucleotide sequence ID" value="NZ_BAABRP010000005.1"/>
</dbReference>